<dbReference type="Gene3D" id="6.10.250.2670">
    <property type="match status" value="1"/>
</dbReference>
<feature type="compositionally biased region" description="Polar residues" evidence="5">
    <location>
        <begin position="94"/>
        <end position="113"/>
    </location>
</feature>
<feature type="compositionally biased region" description="Basic residues" evidence="5">
    <location>
        <begin position="681"/>
        <end position="693"/>
    </location>
</feature>
<evidence type="ECO:0000256" key="1">
    <source>
        <dbReference type="ARBA" id="ARBA00004123"/>
    </source>
</evidence>
<feature type="compositionally biased region" description="Basic and acidic residues" evidence="5">
    <location>
        <begin position="180"/>
        <end position="190"/>
    </location>
</feature>
<dbReference type="GO" id="GO:0010468">
    <property type="term" value="P:regulation of gene expression"/>
    <property type="evidence" value="ECO:0007669"/>
    <property type="project" value="InterPro"/>
</dbReference>
<dbReference type="STRING" id="56723.ENSLBEP00000022036"/>
<feature type="compositionally biased region" description="Low complexity" evidence="5">
    <location>
        <begin position="369"/>
        <end position="384"/>
    </location>
</feature>
<protein>
    <submittedName>
        <fullName evidence="7">AF4/FMR2 family member 1-like</fullName>
    </submittedName>
</protein>
<dbReference type="Pfam" id="PF05110">
    <property type="entry name" value="AF-4"/>
    <property type="match status" value="1"/>
</dbReference>
<feature type="region of interest" description="Disordered" evidence="5">
    <location>
        <begin position="1028"/>
        <end position="1067"/>
    </location>
</feature>
<dbReference type="GO" id="GO:0032783">
    <property type="term" value="C:super elongation complex"/>
    <property type="evidence" value="ECO:0007669"/>
    <property type="project" value="TreeGrafter"/>
</dbReference>
<feature type="domain" description="AF4/FMR2 C-terminal homology" evidence="6">
    <location>
        <begin position="892"/>
        <end position="1155"/>
    </location>
</feature>
<feature type="region of interest" description="Disordered" evidence="5">
    <location>
        <begin position="221"/>
        <end position="242"/>
    </location>
</feature>
<feature type="compositionally biased region" description="Basic and acidic residues" evidence="5">
    <location>
        <begin position="152"/>
        <end position="164"/>
    </location>
</feature>
<name>A0A3Q3FNE1_9LABR</name>
<proteinExistence type="inferred from homology"/>
<dbReference type="AlphaFoldDB" id="A0A3Q3FNE1"/>
<feature type="compositionally biased region" description="Polar residues" evidence="5">
    <location>
        <begin position="880"/>
        <end position="889"/>
    </location>
</feature>
<evidence type="ECO:0000256" key="5">
    <source>
        <dbReference type="SAM" id="MobiDB-lite"/>
    </source>
</evidence>
<dbReference type="Pfam" id="PF18876">
    <property type="entry name" value="AFF4_CHD"/>
    <property type="match status" value="1"/>
</dbReference>
<feature type="compositionally biased region" description="Polar residues" evidence="5">
    <location>
        <begin position="129"/>
        <end position="148"/>
    </location>
</feature>
<dbReference type="InterPro" id="IPR043639">
    <property type="entry name" value="AF4_int"/>
</dbReference>
<feature type="compositionally biased region" description="Basic and acidic residues" evidence="5">
    <location>
        <begin position="824"/>
        <end position="838"/>
    </location>
</feature>
<evidence type="ECO:0000256" key="3">
    <source>
        <dbReference type="ARBA" id="ARBA00022553"/>
    </source>
</evidence>
<feature type="region of interest" description="Disordered" evidence="5">
    <location>
        <begin position="24"/>
        <end position="52"/>
    </location>
</feature>
<comment type="subcellular location">
    <subcellularLocation>
        <location evidence="1">Nucleus</location>
    </subcellularLocation>
</comment>
<evidence type="ECO:0000313" key="7">
    <source>
        <dbReference type="Ensembl" id="ENSLBEP00000022036.1"/>
    </source>
</evidence>
<feature type="region of interest" description="Disordered" evidence="5">
    <location>
        <begin position="333"/>
        <end position="557"/>
    </location>
</feature>
<organism evidence="7 8">
    <name type="scientific">Labrus bergylta</name>
    <name type="common">ballan wrasse</name>
    <dbReference type="NCBI Taxonomy" id="56723"/>
    <lineage>
        <taxon>Eukaryota</taxon>
        <taxon>Metazoa</taxon>
        <taxon>Chordata</taxon>
        <taxon>Craniata</taxon>
        <taxon>Vertebrata</taxon>
        <taxon>Euteleostomi</taxon>
        <taxon>Actinopterygii</taxon>
        <taxon>Neopterygii</taxon>
        <taxon>Teleostei</taxon>
        <taxon>Neoteleostei</taxon>
        <taxon>Acanthomorphata</taxon>
        <taxon>Eupercaria</taxon>
        <taxon>Labriformes</taxon>
        <taxon>Labridae</taxon>
        <taxon>Labrus</taxon>
    </lineage>
</organism>
<dbReference type="GeneTree" id="ENSGT00950000182974"/>
<feature type="compositionally biased region" description="Polar residues" evidence="5">
    <location>
        <begin position="518"/>
        <end position="530"/>
    </location>
</feature>
<feature type="compositionally biased region" description="Polar residues" evidence="5">
    <location>
        <begin position="230"/>
        <end position="242"/>
    </location>
</feature>
<feature type="region of interest" description="Disordered" evidence="5">
    <location>
        <begin position="94"/>
        <end position="190"/>
    </location>
</feature>
<feature type="compositionally biased region" description="Basic and acidic residues" evidence="5">
    <location>
        <begin position="487"/>
        <end position="504"/>
    </location>
</feature>
<evidence type="ECO:0000256" key="4">
    <source>
        <dbReference type="ARBA" id="ARBA00023242"/>
    </source>
</evidence>
<dbReference type="InterPro" id="IPR043640">
    <property type="entry name" value="AF4/FMR2_CHD"/>
</dbReference>
<keyword evidence="8" id="KW-1185">Reference proteome</keyword>
<keyword evidence="4" id="KW-0539">Nucleus</keyword>
<dbReference type="InParanoid" id="A0A3Q3FNE1"/>
<evidence type="ECO:0000256" key="2">
    <source>
        <dbReference type="ARBA" id="ARBA00007354"/>
    </source>
</evidence>
<dbReference type="PANTHER" id="PTHR10528">
    <property type="entry name" value="AF4/FMR2 FAMILY MEMBER"/>
    <property type="match status" value="1"/>
</dbReference>
<feature type="compositionally biased region" description="Low complexity" evidence="5">
    <location>
        <begin position="114"/>
        <end position="128"/>
    </location>
</feature>
<dbReference type="PANTHER" id="PTHR10528:SF6">
    <property type="entry name" value="AF4_FMR2 FAMILY MEMBER 1"/>
    <property type="match status" value="1"/>
</dbReference>
<keyword evidence="3" id="KW-0597">Phosphoprotein</keyword>
<evidence type="ECO:0000313" key="8">
    <source>
        <dbReference type="Proteomes" id="UP000261660"/>
    </source>
</evidence>
<dbReference type="Pfam" id="PF18875">
    <property type="entry name" value="AF4_int"/>
    <property type="match status" value="1"/>
</dbReference>
<sequence length="1159" mass="127437">MESQPSVFNEERNILRLRAWEQRNQEASQAKALNQESMPLFGQPYKTNKGDELSSKIQKMLGSYEDVNNPNPVAVEPLPIPSYVTYTQSEQGLTNTDISTQPSFHNQLCNMPNQSQRAPSSSSYPSQPMRTSTAFSPNNCGHLSTLSAHRQKNSEAHSDHREQEISSLCPDPKQLPFLRASDHENTDMDTKDTFDRHQLQKSTNDPAESGCTVEVSTFNLKQSPKDAPQPQGNKGNALPSQTFPSLLSSKQPCVVMTQKPTAYVRPMDGQDQVVSESPELKPSPEPYVPLPEFISKSEQGKGKILPQFLETSMNEAQCVEDILKEMTHSWPPLLTAIHTPGTGEPSKSPFQTKEAERVSSCPGQKNYNSSTDPSQPTQQSSSSSLQAAHSRRVESASSSDSESSSRSESDSESATEEPPRPPVSNSVKSEPDAPAVTHVDWQLGNWIRSSHSSRSENQSVAQASDSPPHKPPRPAQSTNHSVVEVVDPTREPKPQVSSHQKESTDSLGKLQVCRESPQDNYNQRSSQKSPSADRKSCSRLRKLSCNPHSSKSAKAGCPEVTLGLKCEDVVATRDKDPCFTDRPKVKTKTEHSRKSKDSSVAKGDDKRTSKHKLLDKQKVESEPDVKLVLHGQCPSCRVRFPNPCSCPTQSLAQPDQLSPAPSVKINCSKPKSETICQKGTKTPHKTTPKHLGKTGHTAKSTQDPHRPPRSLLVRIDLSLLSRVPQSSGGHQETGCKSKRSVLVVEQDGGGGDAATIHKLSKTSKKSIPHNVEVEIKTVPRKKQRLENQNTSSSHLPDKMQSSSISTEGSERKKAKKNPLQQPGKPKDSEKDSKLHNRLTEGAQEGSKKAVDSKDSRKNKRRSGKPTECPQLEKKLPKSGAASSSQSTREALTPRPLLRLEDRQYPVKHYIKEAKKLKHKADAESDKLNKAFIYLEAAMFFVESGIAMEKDPQISTSSYTMFAETVELLKFVLKLKNPVDPSAPPPEKDFLALCLKCQSLLQMAMFHHKQKTALKYSKTLSDHFNISAQKTHDPSFSTSKSSDTPSPMPNLPSPANTSSSSGPGSNHSGSGLVVDAIGSTVAFPQAIERVAFNYVNITTLFLSAHDIWEQAEELAHKGSGLLTELDTVIGPLSLTSSMSSMVRYTRQGVHWLRLDSLKVK</sequence>
<feature type="compositionally biased region" description="Polar residues" evidence="5">
    <location>
        <begin position="25"/>
        <end position="37"/>
    </location>
</feature>
<feature type="region of interest" description="Disordered" evidence="5">
    <location>
        <begin position="673"/>
        <end position="709"/>
    </location>
</feature>
<feature type="region of interest" description="Disordered" evidence="5">
    <location>
        <begin position="748"/>
        <end position="898"/>
    </location>
</feature>
<comment type="similarity">
    <text evidence="2">Belongs to the AF4 family.</text>
</comment>
<feature type="compositionally biased region" description="Low complexity" evidence="5">
    <location>
        <begin position="1033"/>
        <end position="1044"/>
    </location>
</feature>
<reference evidence="7" key="2">
    <citation type="submission" date="2025-09" db="UniProtKB">
        <authorList>
            <consortium name="Ensembl"/>
        </authorList>
    </citation>
    <scope>IDENTIFICATION</scope>
</reference>
<accession>A0A3Q3FNE1</accession>
<dbReference type="Proteomes" id="UP000261660">
    <property type="component" value="Unplaced"/>
</dbReference>
<dbReference type="InterPro" id="IPR007797">
    <property type="entry name" value="AF4/FMR2"/>
</dbReference>
<feature type="compositionally biased region" description="Basic and acidic residues" evidence="5">
    <location>
        <begin position="845"/>
        <end position="855"/>
    </location>
</feature>
<feature type="compositionally biased region" description="Low complexity" evidence="5">
    <location>
        <begin position="1052"/>
        <end position="1067"/>
    </location>
</feature>
<feature type="compositionally biased region" description="Polar residues" evidence="5">
    <location>
        <begin position="786"/>
        <end position="807"/>
    </location>
</feature>
<evidence type="ECO:0000259" key="6">
    <source>
        <dbReference type="Pfam" id="PF18876"/>
    </source>
</evidence>
<feature type="compositionally biased region" description="Basic residues" evidence="5">
    <location>
        <begin position="758"/>
        <end position="767"/>
    </location>
</feature>
<feature type="region of interest" description="Disordered" evidence="5">
    <location>
        <begin position="575"/>
        <end position="623"/>
    </location>
</feature>
<dbReference type="Ensembl" id="ENSLBET00000023204.1">
    <property type="protein sequence ID" value="ENSLBEP00000022036.1"/>
    <property type="gene ID" value="ENSLBEG00000016928.1"/>
</dbReference>
<reference evidence="7" key="1">
    <citation type="submission" date="2025-08" db="UniProtKB">
        <authorList>
            <consortium name="Ensembl"/>
        </authorList>
    </citation>
    <scope>IDENTIFICATION</scope>
</reference>
<feature type="compositionally biased region" description="Polar residues" evidence="5">
    <location>
        <begin position="456"/>
        <end position="465"/>
    </location>
</feature>